<accession>A0A812RNQ9</accession>
<feature type="signal peptide" evidence="1">
    <location>
        <begin position="1"/>
        <end position="15"/>
    </location>
</feature>
<feature type="chain" id="PRO_5032464297" evidence="1">
    <location>
        <begin position="16"/>
        <end position="1036"/>
    </location>
</feature>
<keyword evidence="3" id="KW-1185">Reference proteome</keyword>
<comment type="caution">
    <text evidence="2">The sequence shown here is derived from an EMBL/GenBank/DDBJ whole genome shotgun (WGS) entry which is preliminary data.</text>
</comment>
<name>A0A812RNQ9_9DINO</name>
<protein>
    <submittedName>
        <fullName evidence="2">Uncharacterized protein</fullName>
    </submittedName>
</protein>
<evidence type="ECO:0000313" key="2">
    <source>
        <dbReference type="EMBL" id="CAE7447056.1"/>
    </source>
</evidence>
<reference evidence="2" key="1">
    <citation type="submission" date="2021-02" db="EMBL/GenBank/DDBJ databases">
        <authorList>
            <person name="Dougan E. K."/>
            <person name="Rhodes N."/>
            <person name="Thang M."/>
            <person name="Chan C."/>
        </authorList>
    </citation>
    <scope>NUCLEOTIDE SEQUENCE</scope>
</reference>
<dbReference type="AlphaFoldDB" id="A0A812RNQ9"/>
<gene>
    <name evidence="2" type="ORF">SNEC2469_LOCUS12337</name>
</gene>
<evidence type="ECO:0000313" key="3">
    <source>
        <dbReference type="Proteomes" id="UP000601435"/>
    </source>
</evidence>
<keyword evidence="1" id="KW-0732">Signal</keyword>
<dbReference type="EMBL" id="CAJNJA010019549">
    <property type="protein sequence ID" value="CAE7447056.1"/>
    <property type="molecule type" value="Genomic_DNA"/>
</dbReference>
<evidence type="ECO:0000256" key="1">
    <source>
        <dbReference type="SAM" id="SignalP"/>
    </source>
</evidence>
<dbReference type="OrthoDB" id="427809at2759"/>
<proteinExistence type="predicted"/>
<sequence>MQPVRLLVLVCAALAEDAVPLPPPPENMTLAPVPERSLSGSGRWSRLQSFAHRLSGVTQTEGLSGFGRVSAGILAGAFYDDSHGLQGDGRQGSESQSSGNTEVDWQGSLLIALQLAADVTGHYREKGLLGPGVAFALGVFGAIMPDDSFDQDDVSQMIDEALQKAKKEWKQEVLKETRGIVQEALVTASLKDAQLEIQNFVKNVAATPALDFLEPDAALSYAMALENRISILAEKLFFPCMDSGWGTKVCLERVGSGTAYTLDALVNLHSSVFAEIFRTLERKFRMLQDHWSNFSSANAGLQDFARTTLRSNFQRVGCPNANPSPGALESFKVAKVPYVLMRHDLWRVTYSEVFSDLDSAVARYHDPSFNLNWAKAMMIVNSDFVNQRHYEHITGYWDGISRDFKDHYDQKYKAGPEGPFLPFVVMTHENWGVVTDKIFADRDAAIAYFDTQLNGGPKAAVVVDGRFTELRWYGSNNEGALRADYLKHFKAKYSPKDVHLLDKMHGYCRAMQMQSDPEITTTATDAEKAKECCGDGQLTCQLTTANNDCSEETVLQTDIYRTMQRKYNGVKAGYQRMLARSLDKFLNARLLSMSCVSFDCRDAQNISDTFPYVPRNLENFEGVANLKRETWSNAMLAFERSSILLSGRKVYSLDTPETDWVTETVSVEQQRGYARLIGIVPKDRNTPLLNINGQDFEFPTCGESQGVGRPKVCSEVTHWWSSDDADDPSPIFWDFNLAGSEVTITKRSQAYNYKGAFSNLVLQVQPTPHAWPQLLPPNLESGNDENNLKSNYGCEIWGERRYLKCTGEDDFHGAQGGALRLKFVNPLKWEVRFYMRLEGLGGAIGGSAAALLFPQYAHSDYAFVHAYHQESNHPPKLFLDGTLAVRNGNAVSVGFRDWWDMHNVAGNSKRNVMESPVEDGKWHSYRVKRSEGALWVFIDDVLVLHHNLTGCFREWDAHENGGHSCPSDCNGCWNQWEGGPITGLWIRPWRAEASIWGFQVEDHPSGIHVLNNYNDEHQVYGKYFSFNMEDVGKAIS</sequence>
<organism evidence="2 3">
    <name type="scientific">Symbiodinium necroappetens</name>
    <dbReference type="NCBI Taxonomy" id="1628268"/>
    <lineage>
        <taxon>Eukaryota</taxon>
        <taxon>Sar</taxon>
        <taxon>Alveolata</taxon>
        <taxon>Dinophyceae</taxon>
        <taxon>Suessiales</taxon>
        <taxon>Symbiodiniaceae</taxon>
        <taxon>Symbiodinium</taxon>
    </lineage>
</organism>
<dbReference type="Proteomes" id="UP000601435">
    <property type="component" value="Unassembled WGS sequence"/>
</dbReference>